<evidence type="ECO:0000256" key="14">
    <source>
        <dbReference type="ARBA" id="ARBA00022946"/>
    </source>
</evidence>
<dbReference type="SUPFAM" id="SSF51246">
    <property type="entry name" value="Rudiment single hybrid motif"/>
    <property type="match status" value="1"/>
</dbReference>
<dbReference type="Gene3D" id="3.30.470.20">
    <property type="entry name" value="ATP-grasp fold, B domain"/>
    <property type="match status" value="1"/>
</dbReference>
<dbReference type="PROSITE" id="PS50968">
    <property type="entry name" value="BIOTINYL_LIPOYL"/>
    <property type="match status" value="1"/>
</dbReference>
<dbReference type="CDD" id="cd00170">
    <property type="entry name" value="SEC14"/>
    <property type="match status" value="1"/>
</dbReference>
<feature type="domain" description="ATP-grasp" evidence="44">
    <location>
        <begin position="1796"/>
        <end position="1993"/>
    </location>
</feature>
<keyword evidence="11" id="KW-0967">Endosome</keyword>
<dbReference type="InterPro" id="IPR001882">
    <property type="entry name" value="Biotin_BS"/>
</dbReference>
<evidence type="ECO:0000256" key="20">
    <source>
        <dbReference type="ARBA" id="ARBA00023180"/>
    </source>
</evidence>
<dbReference type="EMBL" id="VBQZ03000023">
    <property type="protein sequence ID" value="MXQ84887.1"/>
    <property type="molecule type" value="Genomic_DNA"/>
</dbReference>
<keyword evidence="14" id="KW-0809">Transit peptide</keyword>
<dbReference type="InterPro" id="IPR011054">
    <property type="entry name" value="Rudment_hybrid_motif"/>
</dbReference>
<evidence type="ECO:0000256" key="27">
    <source>
        <dbReference type="ARBA" id="ARBA00052347"/>
    </source>
</evidence>
<evidence type="ECO:0000256" key="34">
    <source>
        <dbReference type="ARBA" id="ARBA00076115"/>
    </source>
</evidence>
<protein>
    <recommendedName>
        <fullName evidence="33">Lysosome-associated membrane glycoprotein 3</fullName>
        <ecNumber evidence="25">6.4.1.4</ecNumber>
    </recommendedName>
    <alternativeName>
        <fullName evidence="34">3-methylcrotonyl-CoA carboxylase 1</fullName>
    </alternativeName>
    <alternativeName>
        <fullName evidence="35">3-methylcrotonyl-CoA carboxylase biotin-containing subunit</fullName>
    </alternativeName>
    <alternativeName>
        <fullName evidence="36">3-methylcrotonyl-CoA:carbon dioxide ligase subunit alpha</fullName>
    </alternativeName>
    <alternativeName>
        <fullName evidence="32">Methylcrotonoyl-CoA carboxylase subunit alpha, mitochondrial</fullName>
    </alternativeName>
</protein>
<keyword evidence="12 37" id="KW-0067">ATP-binding</keyword>
<dbReference type="Gene3D" id="2.30.29.30">
    <property type="entry name" value="Pleckstrin-homology domain (PH domain)/Phosphotyrosine-binding domain (PTB)"/>
    <property type="match status" value="1"/>
</dbReference>
<evidence type="ECO:0000256" key="1">
    <source>
        <dbReference type="ARBA" id="ARBA00001953"/>
    </source>
</evidence>
<feature type="compositionally biased region" description="Basic and acidic residues" evidence="39">
    <location>
        <begin position="557"/>
        <end position="573"/>
    </location>
</feature>
<evidence type="ECO:0000256" key="10">
    <source>
        <dbReference type="ARBA" id="ARBA00022741"/>
    </source>
</evidence>
<keyword evidence="10 37" id="KW-0547">Nucleotide-binding</keyword>
<dbReference type="Pfam" id="PF02786">
    <property type="entry name" value="CPSase_L_D2"/>
    <property type="match status" value="1"/>
</dbReference>
<evidence type="ECO:0000256" key="8">
    <source>
        <dbReference type="ARBA" id="ARBA00022692"/>
    </source>
</evidence>
<evidence type="ECO:0000256" key="15">
    <source>
        <dbReference type="ARBA" id="ARBA00022989"/>
    </source>
</evidence>
<evidence type="ECO:0000256" key="28">
    <source>
        <dbReference type="ARBA" id="ARBA00055202"/>
    </source>
</evidence>
<feature type="region of interest" description="Disordered" evidence="39">
    <location>
        <begin position="1014"/>
        <end position="1072"/>
    </location>
</feature>
<dbReference type="GO" id="GO:0046872">
    <property type="term" value="F:metal ion binding"/>
    <property type="evidence" value="ECO:0007669"/>
    <property type="project" value="InterPro"/>
</dbReference>
<comment type="pathway">
    <text evidence="24">Amino-acid degradation; L-leucine degradation; (S)-3-hydroxy-3-methylglutaryl-CoA from 3-isovaleryl-CoA: step 2/3.</text>
</comment>
<evidence type="ECO:0000256" key="21">
    <source>
        <dbReference type="ARBA" id="ARBA00023228"/>
    </source>
</evidence>
<dbReference type="Pfam" id="PF22697">
    <property type="entry name" value="SOS1_NGEF_PH"/>
    <property type="match status" value="1"/>
</dbReference>
<dbReference type="InterPro" id="IPR005482">
    <property type="entry name" value="Biotin_COase_C"/>
</dbReference>
<dbReference type="CDD" id="cd06850">
    <property type="entry name" value="biotinyl_domain"/>
    <property type="match status" value="1"/>
</dbReference>
<feature type="domain" description="Biotin carboxylation" evidence="45">
    <location>
        <begin position="1677"/>
        <end position="2123"/>
    </location>
</feature>
<keyword evidence="17" id="KW-1064">Adaptive immunity</keyword>
<comment type="similarity">
    <text evidence="26">Belongs to the MCF2 family.</text>
</comment>
<dbReference type="InterPro" id="IPR055251">
    <property type="entry name" value="SOS1_NGEF_PH"/>
</dbReference>
<evidence type="ECO:0000256" key="25">
    <source>
        <dbReference type="ARBA" id="ARBA00026116"/>
    </source>
</evidence>
<comment type="function">
    <text evidence="29">Lysosomal membrane glycoprotein which plays a role in the unfolded protein response (UPR) that contributes to protein degradation and cell survival during proteasomal dysfunction. Plays a role in the process of fusion of the lysosome with the autophagosome, thereby modulating the autophagic process. Promotes hepatocellular lipogenesis through activation of the PI3K/Akt pathway. May also play a role in dendritic cell function and in adaptive immunity.</text>
</comment>
<evidence type="ECO:0000259" key="45">
    <source>
        <dbReference type="PROSITE" id="PS50979"/>
    </source>
</evidence>
<dbReference type="GO" id="GO:0005759">
    <property type="term" value="C:mitochondrial matrix"/>
    <property type="evidence" value="ECO:0007669"/>
    <property type="project" value="UniProtKB-SubCell"/>
</dbReference>
<dbReference type="SUPFAM" id="SSF48065">
    <property type="entry name" value="DBL homology domain (DH-domain)"/>
    <property type="match status" value="1"/>
</dbReference>
<evidence type="ECO:0000259" key="40">
    <source>
        <dbReference type="PROSITE" id="PS50003"/>
    </source>
</evidence>
<dbReference type="GO" id="GO:0005524">
    <property type="term" value="F:ATP binding"/>
    <property type="evidence" value="ECO:0007669"/>
    <property type="project" value="UniProtKB-UniRule"/>
</dbReference>
<dbReference type="SMART" id="SM00516">
    <property type="entry name" value="SEC14"/>
    <property type="match status" value="1"/>
</dbReference>
<accession>A0A6B0R7H4</accession>
<keyword evidence="16" id="KW-0496">Mitochondrion</keyword>
<dbReference type="PROSITE" id="PS50010">
    <property type="entry name" value="DH_2"/>
    <property type="match status" value="1"/>
</dbReference>
<dbReference type="SUPFAM" id="SSF52440">
    <property type="entry name" value="PreATP-grasp domain"/>
    <property type="match status" value="1"/>
</dbReference>
<dbReference type="InterPro" id="IPR001251">
    <property type="entry name" value="CRAL-TRIO_dom"/>
</dbReference>
<keyword evidence="8 38" id="KW-0812">Transmembrane</keyword>
<feature type="compositionally biased region" description="Basic and acidic residues" evidence="39">
    <location>
        <begin position="1508"/>
        <end position="1522"/>
    </location>
</feature>
<evidence type="ECO:0000256" key="3">
    <source>
        <dbReference type="ARBA" id="ARBA00004241"/>
    </source>
</evidence>
<dbReference type="InterPro" id="IPR002000">
    <property type="entry name" value="Lysosome-assoc_membr_glycop"/>
</dbReference>
<comment type="subcellular location">
    <subcellularLocation>
        <location evidence="3">Cell surface</location>
    </subcellularLocation>
    <subcellularLocation>
        <location evidence="6">Cytoplasmic vesicle membrane</location>
        <topology evidence="6">Single-pass type I membrane protein</topology>
    </subcellularLocation>
    <subcellularLocation>
        <location evidence="2">Early endosome membrane</location>
        <topology evidence="2">Single-pass type I membrane protein</topology>
    </subcellularLocation>
    <subcellularLocation>
        <location evidence="5 38">Lysosome membrane</location>
        <topology evidence="5 38">Single-pass type I membrane protein</topology>
    </subcellularLocation>
    <subcellularLocation>
        <location evidence="4">Mitochondrion matrix</location>
    </subcellularLocation>
</comment>
<evidence type="ECO:0000256" key="36">
    <source>
        <dbReference type="ARBA" id="ARBA00082627"/>
    </source>
</evidence>
<keyword evidence="15" id="KW-1133">Transmembrane helix</keyword>
<keyword evidence="21 38" id="KW-0458">Lysosome</keyword>
<dbReference type="FunFam" id="3.30.470.20:FF:000028">
    <property type="entry name" value="Methylcrotonoyl-CoA carboxylase subunit alpha, mitochondrial"/>
    <property type="match status" value="1"/>
</dbReference>
<dbReference type="Pfam" id="PF02785">
    <property type="entry name" value="Biotin_carb_C"/>
    <property type="match status" value="1"/>
</dbReference>
<name>A0A6B0R7H4_9CETA</name>
<evidence type="ECO:0000256" key="26">
    <source>
        <dbReference type="ARBA" id="ARBA00049987"/>
    </source>
</evidence>
<dbReference type="PROSITE" id="PS00188">
    <property type="entry name" value="BIOTIN"/>
    <property type="match status" value="1"/>
</dbReference>
<dbReference type="InterPro" id="IPR018159">
    <property type="entry name" value="Spectrin/alpha-actinin"/>
</dbReference>
<evidence type="ECO:0000256" key="13">
    <source>
        <dbReference type="ARBA" id="ARBA00022859"/>
    </source>
</evidence>
<evidence type="ECO:0000256" key="33">
    <source>
        <dbReference type="ARBA" id="ARBA00074382"/>
    </source>
</evidence>
<evidence type="ECO:0000256" key="12">
    <source>
        <dbReference type="ARBA" id="ARBA00022840"/>
    </source>
</evidence>
<dbReference type="PRINTS" id="PR00336">
    <property type="entry name" value="LYSASSOCTDMP"/>
</dbReference>
<dbReference type="SMART" id="SM00150">
    <property type="entry name" value="SPEC"/>
    <property type="match status" value="1"/>
</dbReference>
<evidence type="ECO:0000256" key="24">
    <source>
        <dbReference type="ARBA" id="ARBA00025711"/>
    </source>
</evidence>
<comment type="function">
    <text evidence="28">Biotin-attachment subunit of the 3-methylcrotonyl-CoA carboxylase, an enzyme that catalyzes the conversion of 3-methylcrotonyl-CoA to 3-methylglutaconyl-CoA, a critical step for leucine and isovaleric acid catabolism.</text>
</comment>
<dbReference type="Pfam" id="PF13716">
    <property type="entry name" value="CRAL_TRIO_2"/>
    <property type="match status" value="1"/>
</dbReference>
<evidence type="ECO:0000259" key="44">
    <source>
        <dbReference type="PROSITE" id="PS50975"/>
    </source>
</evidence>
<comment type="caution">
    <text evidence="38">Lacks conserved residue(s) required for the propagation of feature annotation.</text>
</comment>
<feature type="region of interest" description="Disordered" evidence="39">
    <location>
        <begin position="1239"/>
        <end position="1292"/>
    </location>
</feature>
<dbReference type="InterPro" id="IPR005481">
    <property type="entry name" value="BC-like_N"/>
</dbReference>
<dbReference type="SUPFAM" id="SSF51230">
    <property type="entry name" value="Single hybrid motif"/>
    <property type="match status" value="1"/>
</dbReference>
<dbReference type="FunFam" id="2.40.50.100:FF:000003">
    <property type="entry name" value="Acetyl-CoA carboxylase biotin carboxyl carrier protein"/>
    <property type="match status" value="1"/>
</dbReference>
<feature type="compositionally biased region" description="Polar residues" evidence="39">
    <location>
        <begin position="1242"/>
        <end position="1284"/>
    </location>
</feature>
<evidence type="ECO:0000256" key="7">
    <source>
        <dbReference type="ARBA" id="ARBA00022598"/>
    </source>
</evidence>
<keyword evidence="23" id="KW-0968">Cytoplasmic vesicle</keyword>
<dbReference type="FunFam" id="2.40.160.110:FF:000006">
    <property type="entry name" value="Lysosome-associated membrane glycoprotein 3"/>
    <property type="match status" value="1"/>
</dbReference>
<feature type="compositionally biased region" description="Acidic residues" evidence="39">
    <location>
        <begin position="540"/>
        <end position="556"/>
    </location>
</feature>
<evidence type="ECO:0000256" key="38">
    <source>
        <dbReference type="PROSITE-ProRule" id="PRU00740"/>
    </source>
</evidence>
<dbReference type="PROSITE" id="PS50975">
    <property type="entry name" value="ATP_GRASP"/>
    <property type="match status" value="1"/>
</dbReference>
<evidence type="ECO:0000256" key="9">
    <source>
        <dbReference type="ARBA" id="ARBA00022729"/>
    </source>
</evidence>
<dbReference type="Gene3D" id="2.40.160.110">
    <property type="match status" value="1"/>
</dbReference>
<dbReference type="InterPro" id="IPR016185">
    <property type="entry name" value="PreATP-grasp_dom_sf"/>
</dbReference>
<evidence type="ECO:0000256" key="2">
    <source>
        <dbReference type="ARBA" id="ARBA00004158"/>
    </source>
</evidence>
<keyword evidence="22" id="KW-0092">Biotin</keyword>
<feature type="compositionally biased region" description="Basic and acidic residues" evidence="39">
    <location>
        <begin position="1022"/>
        <end position="1049"/>
    </location>
</feature>
<dbReference type="GO" id="GO:0031901">
    <property type="term" value="C:early endosome membrane"/>
    <property type="evidence" value="ECO:0007669"/>
    <property type="project" value="UniProtKB-SubCell"/>
</dbReference>
<dbReference type="PROSITE" id="PS50979">
    <property type="entry name" value="BC"/>
    <property type="match status" value="1"/>
</dbReference>
<evidence type="ECO:0000256" key="30">
    <source>
        <dbReference type="ARBA" id="ARBA00063533"/>
    </source>
</evidence>
<keyword evidence="19 38" id="KW-1015">Disulfide bond</keyword>
<feature type="domain" description="CRAL-TRIO" evidence="42">
    <location>
        <begin position="1"/>
        <end position="165"/>
    </location>
</feature>
<dbReference type="InterPro" id="IPR011993">
    <property type="entry name" value="PH-like_dom_sf"/>
</dbReference>
<dbReference type="SMART" id="SM00233">
    <property type="entry name" value="PH"/>
    <property type="match status" value="1"/>
</dbReference>
<dbReference type="Gene3D" id="1.20.58.60">
    <property type="match status" value="1"/>
</dbReference>
<evidence type="ECO:0000313" key="46">
    <source>
        <dbReference type="EMBL" id="MXQ84887.1"/>
    </source>
</evidence>
<keyword evidence="20" id="KW-0325">Glycoprotein</keyword>
<dbReference type="PANTHER" id="PTHR18866:SF33">
    <property type="entry name" value="METHYLCROTONOYL-COA CARBOXYLASE SUBUNIT ALPHA, MITOCHONDRIAL-RELATED"/>
    <property type="match status" value="1"/>
</dbReference>
<evidence type="ECO:0000259" key="42">
    <source>
        <dbReference type="PROSITE" id="PS50191"/>
    </source>
</evidence>
<dbReference type="GO" id="GO:0004485">
    <property type="term" value="F:methylcrotonoyl-CoA carboxylase activity"/>
    <property type="evidence" value="ECO:0007669"/>
    <property type="project" value="UniProtKB-EC"/>
</dbReference>
<dbReference type="GO" id="GO:0009986">
    <property type="term" value="C:cell surface"/>
    <property type="evidence" value="ECO:0007669"/>
    <property type="project" value="UniProtKB-SubCell"/>
</dbReference>
<dbReference type="InterPro" id="IPR000089">
    <property type="entry name" value="Biotin_lipoyl"/>
</dbReference>
<dbReference type="InterPro" id="IPR056466">
    <property type="entry name" value="Spectrin_DBS"/>
</dbReference>
<feature type="disulfide bond" evidence="38">
    <location>
        <begin position="1410"/>
        <end position="1447"/>
    </location>
</feature>
<dbReference type="EC" id="6.4.1.4" evidence="25"/>
<dbReference type="SUPFAM" id="SSF52087">
    <property type="entry name" value="CRAL/TRIO domain"/>
    <property type="match status" value="1"/>
</dbReference>
<dbReference type="SMART" id="SM00878">
    <property type="entry name" value="Biotin_carb_C"/>
    <property type="match status" value="1"/>
</dbReference>
<dbReference type="InterPro" id="IPR011764">
    <property type="entry name" value="Biotin_carboxylation_dom"/>
</dbReference>
<dbReference type="CDD" id="cd00160">
    <property type="entry name" value="RhoGEF"/>
    <property type="match status" value="1"/>
</dbReference>
<comment type="catalytic activity">
    <reaction evidence="27">
        <text>3-methylbut-2-enoyl-CoA + hydrogencarbonate + ATP = 3-methyl-(2E)-glutaconyl-CoA + ADP + phosphate + H(+)</text>
        <dbReference type="Rhea" id="RHEA:13589"/>
        <dbReference type="ChEBI" id="CHEBI:15378"/>
        <dbReference type="ChEBI" id="CHEBI:17544"/>
        <dbReference type="ChEBI" id="CHEBI:30616"/>
        <dbReference type="ChEBI" id="CHEBI:43474"/>
        <dbReference type="ChEBI" id="CHEBI:57344"/>
        <dbReference type="ChEBI" id="CHEBI:57346"/>
        <dbReference type="ChEBI" id="CHEBI:456216"/>
        <dbReference type="EC" id="6.4.1.4"/>
    </reaction>
</comment>
<reference evidence="46" key="1">
    <citation type="submission" date="2019-10" db="EMBL/GenBank/DDBJ databases">
        <title>The sequence and de novo assembly of the wild yak genome.</title>
        <authorList>
            <person name="Liu Y."/>
        </authorList>
    </citation>
    <scope>NUCLEOTIDE SEQUENCE [LARGE SCALE GENOMIC DNA]</scope>
    <source>
        <strain evidence="46">WY2019</strain>
    </source>
</reference>
<evidence type="ECO:0000256" key="18">
    <source>
        <dbReference type="ARBA" id="ARBA00023136"/>
    </source>
</evidence>
<evidence type="ECO:0000313" key="47">
    <source>
        <dbReference type="Proteomes" id="UP000322234"/>
    </source>
</evidence>
<dbReference type="PROSITE" id="PS50191">
    <property type="entry name" value="CRAL_TRIO"/>
    <property type="match status" value="1"/>
</dbReference>
<evidence type="ECO:0000256" key="17">
    <source>
        <dbReference type="ARBA" id="ARBA00023130"/>
    </source>
</evidence>
<evidence type="ECO:0000256" key="23">
    <source>
        <dbReference type="ARBA" id="ARBA00023329"/>
    </source>
</evidence>
<evidence type="ECO:0000259" key="41">
    <source>
        <dbReference type="PROSITE" id="PS50010"/>
    </source>
</evidence>
<dbReference type="InterPro" id="IPR050856">
    <property type="entry name" value="Biotin_carboxylase_complex"/>
</dbReference>
<comment type="similarity">
    <text evidence="38">Belongs to the LAMP family.</text>
</comment>
<dbReference type="InterPro" id="IPR001849">
    <property type="entry name" value="PH_domain"/>
</dbReference>
<evidence type="ECO:0000256" key="5">
    <source>
        <dbReference type="ARBA" id="ARBA00004352"/>
    </source>
</evidence>
<feature type="region of interest" description="Disordered" evidence="39">
    <location>
        <begin position="1506"/>
        <end position="1558"/>
    </location>
</feature>
<keyword evidence="7" id="KW-0436">Ligase</keyword>
<feature type="domain" description="Lipoyl-binding" evidence="43">
    <location>
        <begin position="2255"/>
        <end position="2344"/>
    </location>
</feature>
<dbReference type="Gene3D" id="1.20.900.10">
    <property type="entry name" value="Dbl homology (DH) domain"/>
    <property type="match status" value="1"/>
</dbReference>
<dbReference type="InterPro" id="IPR000219">
    <property type="entry name" value="DH_dom"/>
</dbReference>
<dbReference type="PANTHER" id="PTHR18866">
    <property type="entry name" value="CARBOXYLASE:PYRUVATE/ACETYL-COA/PROPIONYL-COA CARBOXYLASE"/>
    <property type="match status" value="1"/>
</dbReference>
<dbReference type="Pfam" id="PF01299">
    <property type="entry name" value="Lamp2-like_luminal"/>
    <property type="match status" value="1"/>
</dbReference>
<evidence type="ECO:0000256" key="19">
    <source>
        <dbReference type="ARBA" id="ARBA00023157"/>
    </source>
</evidence>
<dbReference type="Pfam" id="PF00621">
    <property type="entry name" value="RhoGEF"/>
    <property type="match status" value="1"/>
</dbReference>
<dbReference type="SUPFAM" id="SSF50729">
    <property type="entry name" value="PH domain-like"/>
    <property type="match status" value="1"/>
</dbReference>
<dbReference type="Pfam" id="PF00364">
    <property type="entry name" value="Biotin_lipoyl"/>
    <property type="match status" value="1"/>
</dbReference>
<comment type="cofactor">
    <cofactor evidence="1">
        <name>biotin</name>
        <dbReference type="ChEBI" id="CHEBI:57586"/>
    </cofactor>
</comment>
<keyword evidence="9" id="KW-0732">Signal</keyword>
<keyword evidence="47" id="KW-1185">Reference proteome</keyword>
<dbReference type="PROSITE" id="PS51407">
    <property type="entry name" value="LAMP_3"/>
    <property type="match status" value="1"/>
</dbReference>
<keyword evidence="18 38" id="KW-0472">Membrane</keyword>
<evidence type="ECO:0000256" key="31">
    <source>
        <dbReference type="ARBA" id="ARBA00065291"/>
    </source>
</evidence>
<dbReference type="SMART" id="SM00325">
    <property type="entry name" value="RhoGEF"/>
    <property type="match status" value="1"/>
</dbReference>
<dbReference type="GO" id="GO:0005085">
    <property type="term" value="F:guanyl-nucleotide exchange factor activity"/>
    <property type="evidence" value="ECO:0007669"/>
    <property type="project" value="InterPro"/>
</dbReference>
<comment type="caution">
    <text evidence="46">The sequence shown here is derived from an EMBL/GenBank/DDBJ whole genome shotgun (WGS) entry which is preliminary data.</text>
</comment>
<comment type="subunit">
    <text evidence="31">Probably a dodecamer composed of six biotin-containing alpha subunits (MCCC1) and six beta (MCCC2) subunits. Interacts (via the biotin carboxylation domain) with SIRT4.</text>
</comment>
<evidence type="ECO:0000256" key="39">
    <source>
        <dbReference type="SAM" id="MobiDB-lite"/>
    </source>
</evidence>
<dbReference type="Gene3D" id="3.30.700.40">
    <property type="match status" value="1"/>
</dbReference>
<feature type="region of interest" description="Disordered" evidence="39">
    <location>
        <begin position="500"/>
        <end position="587"/>
    </location>
</feature>
<dbReference type="NCBIfam" id="NF006367">
    <property type="entry name" value="PRK08591.1"/>
    <property type="match status" value="1"/>
</dbReference>
<evidence type="ECO:0000256" key="37">
    <source>
        <dbReference type="PROSITE-ProRule" id="PRU00409"/>
    </source>
</evidence>
<keyword evidence="13" id="KW-0391">Immunity</keyword>
<evidence type="ECO:0000256" key="16">
    <source>
        <dbReference type="ARBA" id="ARBA00023128"/>
    </source>
</evidence>
<dbReference type="GO" id="GO:0005765">
    <property type="term" value="C:lysosomal membrane"/>
    <property type="evidence" value="ECO:0007669"/>
    <property type="project" value="UniProtKB-SubCell"/>
</dbReference>
<dbReference type="InterPro" id="IPR011761">
    <property type="entry name" value="ATP-grasp"/>
</dbReference>
<feature type="domain" description="DH" evidence="41">
    <location>
        <begin position="588"/>
        <end position="792"/>
    </location>
</feature>
<evidence type="ECO:0000256" key="35">
    <source>
        <dbReference type="ARBA" id="ARBA00076418"/>
    </source>
</evidence>
<dbReference type="PROSITE" id="PS00867">
    <property type="entry name" value="CPSASE_2"/>
    <property type="match status" value="1"/>
</dbReference>
<evidence type="ECO:0000256" key="29">
    <source>
        <dbReference type="ARBA" id="ARBA00060358"/>
    </source>
</evidence>
<gene>
    <name evidence="46" type="ORF">E5288_WYG021555</name>
</gene>
<dbReference type="InterPro" id="IPR011053">
    <property type="entry name" value="Single_hybrid_motif"/>
</dbReference>
<organism evidence="46 47">
    <name type="scientific">Bos mutus</name>
    <name type="common">wild yak</name>
    <dbReference type="NCBI Taxonomy" id="72004"/>
    <lineage>
        <taxon>Eukaryota</taxon>
        <taxon>Metazoa</taxon>
        <taxon>Chordata</taxon>
        <taxon>Craniata</taxon>
        <taxon>Vertebrata</taxon>
        <taxon>Euteleostomi</taxon>
        <taxon>Mammalia</taxon>
        <taxon>Eutheria</taxon>
        <taxon>Laurasiatheria</taxon>
        <taxon>Artiodactyla</taxon>
        <taxon>Ruminantia</taxon>
        <taxon>Pecora</taxon>
        <taxon>Bovidae</taxon>
        <taxon>Bovinae</taxon>
        <taxon>Bos</taxon>
    </lineage>
</organism>
<dbReference type="GO" id="GO:0002250">
    <property type="term" value="P:adaptive immune response"/>
    <property type="evidence" value="ECO:0007669"/>
    <property type="project" value="UniProtKB-KW"/>
</dbReference>
<dbReference type="InterPro" id="IPR048528">
    <property type="entry name" value="Lamp2-like_luminal"/>
</dbReference>
<evidence type="ECO:0000256" key="6">
    <source>
        <dbReference type="ARBA" id="ARBA00004358"/>
    </source>
</evidence>
<comment type="subunit">
    <text evidence="30">Monomer. Interacts with FURIN.</text>
</comment>
<evidence type="ECO:0000256" key="11">
    <source>
        <dbReference type="ARBA" id="ARBA00022753"/>
    </source>
</evidence>
<proteinExistence type="inferred from homology"/>
<feature type="domain" description="PH" evidence="40">
    <location>
        <begin position="804"/>
        <end position="924"/>
    </location>
</feature>
<dbReference type="SUPFAM" id="SSF56059">
    <property type="entry name" value="Glutathione synthetase ATP-binding domain-like"/>
    <property type="match status" value="1"/>
</dbReference>
<dbReference type="PROSITE" id="PS50003">
    <property type="entry name" value="PH_DOMAIN"/>
    <property type="match status" value="1"/>
</dbReference>
<dbReference type="FunFam" id="3.30.1490.20:FF:000003">
    <property type="entry name" value="acetyl-CoA carboxylase isoform X1"/>
    <property type="match status" value="1"/>
</dbReference>
<evidence type="ECO:0000256" key="32">
    <source>
        <dbReference type="ARBA" id="ARBA00070568"/>
    </source>
</evidence>
<dbReference type="SUPFAM" id="SSF46966">
    <property type="entry name" value="Spectrin repeat"/>
    <property type="match status" value="1"/>
</dbReference>
<dbReference type="Proteomes" id="UP000322234">
    <property type="component" value="Unassembled WGS sequence"/>
</dbReference>
<dbReference type="Gene3D" id="2.40.50.100">
    <property type="match status" value="1"/>
</dbReference>
<evidence type="ECO:0000256" key="4">
    <source>
        <dbReference type="ARBA" id="ARBA00004305"/>
    </source>
</evidence>
<evidence type="ECO:0000256" key="22">
    <source>
        <dbReference type="ARBA" id="ARBA00023267"/>
    </source>
</evidence>
<dbReference type="Pfam" id="PF00289">
    <property type="entry name" value="Biotin_carb_N"/>
    <property type="match status" value="1"/>
</dbReference>
<sequence length="2354" mass="263274">MQQEIRPLVAVDIIEQLHRQFAILSGGRGKDGAPIITFPEFVGFKHIPDEDFLNVMTYLTSVPSMEAASIGFVIVIDRRRDKWSSIKASLTRIAVAFPGNLQLILILRPSRFIQRTFTDIGIKYYRDEFKMKVPIVVLNSVSDLHDYIDKSQLTADLGGTLEYRHSQWINHRTAIENFALALKTTAQMLQTFGACLATTELPRSIPSTEDLLMSHMRQWNKLQDELKLLGKQGATLLSCMQEPATKSPTSKLSLHEVENVATMERLLVQLDETQKAFIQFWSEHHLKLNQYLQLQHFEHSFCEVKLALDNLLAEQAEFSDIGDSVMHVEQLLKEHKKLEGEGQESLEKAQLLAVIGDQLIQSHHYAVDSIRPRCAELRHLCDDFINENKKKHDILEKSLELHRRLDKVSQWCEAGVYLLASQAVDKYQSREGIDIALNDIETFLGTAKEYQLPSSKDFYNQYELMLTLDIKTKAQKVLQKLSDVQEIFHKRQMSLMKLAARQTRPVQPVAPHPESSPKWASPKISQPSTLVPHQKTSEEPYTETDLNSEEKEDDETKSEVKNEEILESSHDADNPEPEQPDGSKNLSHSRHIIRDLVETEVTYIKEIKNIIDGYIIPMDFIWLKHLIPDVLQNNKEFLFGNIRELYEFHSRTFLKELEKCTENPELLARCFLKRKEDLQIYFKYHKNLPRARAIWQECQDCTYFGVCQRQLGHSLPLFKCLREPSQRLIKYQMLLKGLLDFESPEDLEMDPSDLEGGSAKNGPKRTKDSTFLADLQQALAMMEDLIKSCELAMDLAAVTGCPDDIGKFGKLLMHGSFNVWTVHKDRYKMKDLIRFKPSQRQIYLFEREIMFCKIQLEPSDQGLSPHYSFKKSMKLMTLSIRQLGRGSNRKFEIANQNGLEKYILQAASKEIRDCWFSEISKLLMKQQNNIKGKFTLADFSLGSNEVEFVPWIENMERATGSKEDSVTNTCRSQGCSSREFISMETSVNCEGAEDLEKENSVLNLSGLFRLDDSYETSTSGQEKGESIRGEKKGCQKKDTATNKTEERLETSTGLLAPAGKASFPRAEAERPRSYEDDKLGTVLQVMSWQIPAVVMFFMALVAIWYYDSHYNSHMQAKVFPEITGYSSPTTGQATVKPSLLQPTNYVPHKTAAARSTDGHVTSQTVAKTSSSETLTTNTTIEVLATTSPVTTKSTLPTTPTTHTLVTTLATPNKSHVTFPVTEAKVGLSVGPSSPPVTVNPMAHTTGNRPSTASHTTGKTTQLSNQTTLPATLSTSPHNITTTPRPTLAPQPLSPKTGIYQVHNGSKLCIKAEMGIQLTVQDSVSVFSPQKYFNIDPNATQASGNCGSRKSNLLLNFRGGFVNLTFTEGEKSYYISEVEAYLTVSNPAKVYQGLKHAMMMFETVVGHSFKCVSEQSIQLSTYLQLKTMNVQLQAFDFEDDHFGNVDECSSDYTIVLPVIAAIVIGLLAVDGVQPQKNNLSSPGAGSLNQPLLRLICLSTKLPCGFNNKGQEEGSRTKERRGPREGTANRIPEKLRTQLIPPRTGAKGGEAGTTPPRRETRLANRRPQALLCSLIGFGGDAPTTLRSAYCLALTCTVAGGGQEGCAAATSLCREGVAARSLRRQRATRLRDMSAASLVSVLLVAAERHRWQRVPRLLLPPRGWAWKQRTRKYATTTGQNISKVLIANRGEIACRVIRTAKKMGVQSVAVYSEADRNSMHVDMADEAYLIGPAPSQQSYLSMEKIIQVAKISAAQAIHPGYGFLSENMEFAELCKQEGIIFVGPPSSAIRDMGIKSTSKSIMAAAGVPVVEGYHGEDQSDQCLKEHARTIGYPVMIKAVRGGGGKGMRIVRSEKEFQEQLESARREAKKSFNDDAMLIEKFVDTPRHVEVQVFGDHHGNAVYLFERDCSVQRRHQKIIEEAPGPGIKPEVRKKLGEAAVRAAKAVNYVGAGTVEFIMDSKHNFYFMEMNTRLQVEHPVTEMITGTDLVEWQLRIAAGEKIPLSQEEITLRGHAFEARIYAEDPNNNFMPGAGPLVHLSTPRADLTTRIETGVRQGDEVSMHYDPMIAKLVVWAADRQAALTKLKYSLRQYNIVGLHTNIDFLLSLSGHPEFEAGNVHTDFIPQHRKELLPDRKTTAKEFLCHAALALILKEKAVSDVFKIQTQDQYSPFASSCGRRLNMCYSRNVTLRDGENNVAIAVTYNRDGSYSMQIEDKTFHVLGDLCSEGDCTYLKSSVNGVASKIKLIILKNTIYLFSMDGSIQIGIPVPRYLSSASSGETQGGAVAPMTGTVEKVFVKAGDRVKAGDSLMVMIAMKMEHTIKAPKDGTIKKVFYKEGSQANRHAPLVEFEEEDSDEREAD</sequence>
<dbReference type="CDD" id="cd00176">
    <property type="entry name" value="SPEC"/>
    <property type="match status" value="1"/>
</dbReference>
<dbReference type="InterPro" id="IPR035899">
    <property type="entry name" value="DBL_dom_sf"/>
</dbReference>
<dbReference type="InterPro" id="IPR005479">
    <property type="entry name" value="CPAse_ATP-bd"/>
</dbReference>
<dbReference type="InterPro" id="IPR036865">
    <property type="entry name" value="CRAL-TRIO_dom_sf"/>
</dbReference>
<dbReference type="Pfam" id="PF23289">
    <property type="entry name" value="Spectrin_5"/>
    <property type="match status" value="1"/>
</dbReference>
<evidence type="ECO:0000259" key="43">
    <source>
        <dbReference type="PROSITE" id="PS50968"/>
    </source>
</evidence>